<dbReference type="Gene3D" id="3.40.1740.10">
    <property type="entry name" value="VC0467-like"/>
    <property type="match status" value="1"/>
</dbReference>
<dbReference type="SUPFAM" id="SSF143456">
    <property type="entry name" value="VC0467-like"/>
    <property type="match status" value="1"/>
</dbReference>
<protein>
    <recommendedName>
        <fullName evidence="2">UPF0301 protein ISQ19_05675</fullName>
    </recommendedName>
</protein>
<dbReference type="Pfam" id="PF02622">
    <property type="entry name" value="DUF179"/>
    <property type="match status" value="1"/>
</dbReference>
<dbReference type="AlphaFoldDB" id="A0A937HKS3"/>
<gene>
    <name evidence="3" type="ORF">ISQ19_05675</name>
</gene>
<dbReference type="Proteomes" id="UP000785783">
    <property type="component" value="Unassembled WGS sequence"/>
</dbReference>
<organism evidence="3 4">
    <name type="scientific">PS1 clade bacterium</name>
    <dbReference type="NCBI Taxonomy" id="2175152"/>
    <lineage>
        <taxon>Bacteria</taxon>
        <taxon>Pseudomonadati</taxon>
        <taxon>Pseudomonadota</taxon>
        <taxon>Alphaproteobacteria</taxon>
        <taxon>PS1 clade</taxon>
    </lineage>
</organism>
<accession>A0A937HKS3</accession>
<evidence type="ECO:0000256" key="2">
    <source>
        <dbReference type="HAMAP-Rule" id="MF_00758"/>
    </source>
</evidence>
<evidence type="ECO:0000313" key="4">
    <source>
        <dbReference type="Proteomes" id="UP000785783"/>
    </source>
</evidence>
<comment type="similarity">
    <text evidence="1 2">Belongs to the UPF0301 (AlgH) family.</text>
</comment>
<dbReference type="InterPro" id="IPR003774">
    <property type="entry name" value="AlgH-like"/>
</dbReference>
<evidence type="ECO:0000256" key="1">
    <source>
        <dbReference type="ARBA" id="ARBA00009600"/>
    </source>
</evidence>
<dbReference type="HAMAP" id="MF_00758">
    <property type="entry name" value="UPF0301"/>
    <property type="match status" value="1"/>
</dbReference>
<reference evidence="3" key="1">
    <citation type="submission" date="2020-10" db="EMBL/GenBank/DDBJ databases">
        <title>Microbiome of the Black Sea water column analyzed by genome centric metagenomics.</title>
        <authorList>
            <person name="Cabello-Yeves P.J."/>
            <person name="Callieri C."/>
            <person name="Picazo A."/>
            <person name="Mehrshad M."/>
            <person name="Haro-Moreno J.M."/>
            <person name="Roda-Garcia J."/>
            <person name="Dzembekova N."/>
            <person name="Slabakova V."/>
            <person name="Slabakova N."/>
            <person name="Moncheva S."/>
            <person name="Rodriguez-Valera F."/>
        </authorList>
    </citation>
    <scope>NUCLEOTIDE SEQUENCE</scope>
    <source>
        <strain evidence="3">BS307-5m-G5</strain>
    </source>
</reference>
<dbReference type="EMBL" id="JADHOK010000080">
    <property type="protein sequence ID" value="MBL6762168.1"/>
    <property type="molecule type" value="Genomic_DNA"/>
</dbReference>
<dbReference type="GO" id="GO:0005829">
    <property type="term" value="C:cytosol"/>
    <property type="evidence" value="ECO:0007669"/>
    <property type="project" value="TreeGrafter"/>
</dbReference>
<dbReference type="PANTHER" id="PTHR30327:SF1">
    <property type="entry name" value="UPF0301 PROTEIN YQGE"/>
    <property type="match status" value="1"/>
</dbReference>
<dbReference type="PANTHER" id="PTHR30327">
    <property type="entry name" value="UNCHARACTERIZED PROTEIN YQGE"/>
    <property type="match status" value="1"/>
</dbReference>
<proteinExistence type="inferred from homology"/>
<sequence length="189" mass="20160">MSEIEKNNNLAGQFLIAMPGMGDPRFERGIIYMFSHDREGAMGFLVNRATDGLTLGEIASNLPASVAATGLRNLPVFIGGPVQPESGFVLYSVTPDSKEAKDGPVAVTQALDILVHAAEGKGPQHMRLVLGYAGWGPGQLENEIQENAWLTCEADMSEVFDADAEGLYKKIINKLGIDLAKLSNLGGEA</sequence>
<name>A0A937HKS3_9PROT</name>
<comment type="caution">
    <text evidence="3">The sequence shown here is derived from an EMBL/GenBank/DDBJ whole genome shotgun (WGS) entry which is preliminary data.</text>
</comment>
<evidence type="ECO:0000313" key="3">
    <source>
        <dbReference type="EMBL" id="MBL6762168.1"/>
    </source>
</evidence>